<evidence type="ECO:0000256" key="5">
    <source>
        <dbReference type="ARBA" id="ARBA00023004"/>
    </source>
</evidence>
<evidence type="ECO:0000256" key="2">
    <source>
        <dbReference type="ARBA" id="ARBA00022723"/>
    </source>
</evidence>
<reference evidence="8 9" key="1">
    <citation type="journal article" date="2016" name="Nat. Commun.">
        <title>Thousands of microbial genomes shed light on interconnected biogeochemical processes in an aquifer system.</title>
        <authorList>
            <person name="Anantharaman K."/>
            <person name="Brown C.T."/>
            <person name="Hug L.A."/>
            <person name="Sharon I."/>
            <person name="Castelle C.J."/>
            <person name="Probst A.J."/>
            <person name="Thomas B.C."/>
            <person name="Singh A."/>
            <person name="Wilkins M.J."/>
            <person name="Karaoz U."/>
            <person name="Brodie E.L."/>
            <person name="Williams K.H."/>
            <person name="Hubbard S.S."/>
            <person name="Banfield J.F."/>
        </authorList>
    </citation>
    <scope>NUCLEOTIDE SEQUENCE [LARGE SCALE GENOMIC DNA]</scope>
</reference>
<evidence type="ECO:0000256" key="4">
    <source>
        <dbReference type="ARBA" id="ARBA00022801"/>
    </source>
</evidence>
<dbReference type="GO" id="GO:0008803">
    <property type="term" value="F:bis(5'-nucleosyl)-tetraphosphatase (symmetrical) activity"/>
    <property type="evidence" value="ECO:0007669"/>
    <property type="project" value="UniProtKB-EC"/>
</dbReference>
<gene>
    <name evidence="8" type="ORF">A3K49_06395</name>
</gene>
<dbReference type="SMART" id="SM00471">
    <property type="entry name" value="HDc"/>
    <property type="match status" value="1"/>
</dbReference>
<evidence type="ECO:0000256" key="6">
    <source>
        <dbReference type="ARBA" id="ARBA00049417"/>
    </source>
</evidence>
<dbReference type="InterPro" id="IPR051094">
    <property type="entry name" value="Diverse_Catalytic_Enzymes"/>
</dbReference>
<comment type="catalytic activity">
    <reaction evidence="6">
        <text>P(1),P(4)-bis(5'-adenosyl) tetraphosphate + H2O = 2 ADP + 2 H(+)</text>
        <dbReference type="Rhea" id="RHEA:24252"/>
        <dbReference type="ChEBI" id="CHEBI:15377"/>
        <dbReference type="ChEBI" id="CHEBI:15378"/>
        <dbReference type="ChEBI" id="CHEBI:58141"/>
        <dbReference type="ChEBI" id="CHEBI:456216"/>
        <dbReference type="EC" id="3.6.1.41"/>
    </reaction>
</comment>
<keyword evidence="2" id="KW-0479">Metal-binding</keyword>
<dbReference type="GO" id="GO:0046872">
    <property type="term" value="F:metal ion binding"/>
    <property type="evidence" value="ECO:0007669"/>
    <property type="project" value="UniProtKB-KW"/>
</dbReference>
<dbReference type="Gene3D" id="1.10.3210.10">
    <property type="entry name" value="Hypothetical protein af1432"/>
    <property type="match status" value="1"/>
</dbReference>
<comment type="caution">
    <text evidence="8">The sequence shown here is derived from an EMBL/GenBank/DDBJ whole genome shotgun (WGS) entry which is preliminary data.</text>
</comment>
<evidence type="ECO:0000313" key="8">
    <source>
        <dbReference type="EMBL" id="OGC28572.1"/>
    </source>
</evidence>
<dbReference type="GO" id="GO:0000166">
    <property type="term" value="F:nucleotide binding"/>
    <property type="evidence" value="ECO:0007669"/>
    <property type="project" value="UniProtKB-KW"/>
</dbReference>
<dbReference type="CDD" id="cd00077">
    <property type="entry name" value="HDc"/>
    <property type="match status" value="1"/>
</dbReference>
<evidence type="ECO:0000259" key="7">
    <source>
        <dbReference type="SMART" id="SM00471"/>
    </source>
</evidence>
<evidence type="ECO:0000313" key="9">
    <source>
        <dbReference type="Proteomes" id="UP000178602"/>
    </source>
</evidence>
<feature type="domain" description="HD/PDEase" evidence="7">
    <location>
        <begin position="15"/>
        <end position="143"/>
    </location>
</feature>
<dbReference type="SUPFAM" id="SSF109604">
    <property type="entry name" value="HD-domain/PDEase-like"/>
    <property type="match status" value="1"/>
</dbReference>
<accession>A0A1F4T744</accession>
<dbReference type="Pfam" id="PF01966">
    <property type="entry name" value="HD"/>
    <property type="match status" value="1"/>
</dbReference>
<keyword evidence="5" id="KW-0408">Iron</keyword>
<dbReference type="InterPro" id="IPR003607">
    <property type="entry name" value="HD/PDEase_dom"/>
</dbReference>
<keyword evidence="4" id="KW-0378">Hydrolase</keyword>
<dbReference type="EMBL" id="MEUG01000001">
    <property type="protein sequence ID" value="OGC28572.1"/>
    <property type="molecule type" value="Genomic_DNA"/>
</dbReference>
<evidence type="ECO:0000256" key="1">
    <source>
        <dbReference type="ARBA" id="ARBA00012506"/>
    </source>
</evidence>
<dbReference type="Proteomes" id="UP000178602">
    <property type="component" value="Unassembled WGS sequence"/>
</dbReference>
<dbReference type="InterPro" id="IPR006674">
    <property type="entry name" value="HD_domain"/>
</dbReference>
<dbReference type="NCBIfam" id="TIGR00488">
    <property type="entry name" value="bis(5'-nucleosyl)-tetraphosphatase (symmetrical) YqeK"/>
    <property type="match status" value="1"/>
</dbReference>
<dbReference type="PANTHER" id="PTHR35795:SF1">
    <property type="entry name" value="BIS(5'-NUCLEOSYL)-TETRAPHOSPHATASE, SYMMETRICAL"/>
    <property type="match status" value="1"/>
</dbReference>
<keyword evidence="3" id="KW-0547">Nucleotide-binding</keyword>
<protein>
    <recommendedName>
        <fullName evidence="1">bis(5'-nucleosyl)-tetraphosphatase (symmetrical)</fullName>
        <ecNumber evidence="1">3.6.1.41</ecNumber>
    </recommendedName>
</protein>
<dbReference type="InterPro" id="IPR005249">
    <property type="entry name" value="YqeK"/>
</dbReference>
<proteinExistence type="predicted"/>
<dbReference type="PANTHER" id="PTHR35795">
    <property type="entry name" value="SLR1885 PROTEIN"/>
    <property type="match status" value="1"/>
</dbReference>
<evidence type="ECO:0000256" key="3">
    <source>
        <dbReference type="ARBA" id="ARBA00022741"/>
    </source>
</evidence>
<dbReference type="EC" id="3.6.1.41" evidence="1"/>
<name>A0A1F4T744_UNCSA</name>
<sequence>MKSREEIIAQLKGTLDQERFDHTLRVEKIALALASKYRVSRTKAGAAALLHDCARRLDRTGLLKTAKILGLELDPVRMFEPKLFHGEIGRHLAKDEFGVKDQEILTAIENHTTGRPGMSRLEKIIYLADHVEIGREFSGIDRIRKLAFTDLDRAIIAFAENSIAYFLKLGLPFHPATVETRNYLLLKHGKKRN</sequence>
<dbReference type="AlphaFoldDB" id="A0A1F4T744"/>
<organism evidence="8 9">
    <name type="scientific">candidate division WOR-1 bacterium RIFOXYC12_FULL_54_18</name>
    <dbReference type="NCBI Taxonomy" id="1802584"/>
    <lineage>
        <taxon>Bacteria</taxon>
        <taxon>Bacillati</taxon>
        <taxon>Saganbacteria</taxon>
    </lineage>
</organism>